<comment type="caution">
    <text evidence="2">The sequence shown here is derived from an EMBL/GenBank/DDBJ whole genome shotgun (WGS) entry which is preliminary data.</text>
</comment>
<evidence type="ECO:0000313" key="3">
    <source>
        <dbReference type="Proteomes" id="UP001216150"/>
    </source>
</evidence>
<accession>A0AAD6H042</accession>
<dbReference type="EMBL" id="JAQJAC010000001">
    <property type="protein sequence ID" value="KAJ5600137.1"/>
    <property type="molecule type" value="Genomic_DNA"/>
</dbReference>
<keyword evidence="3" id="KW-1185">Reference proteome</keyword>
<dbReference type="AlphaFoldDB" id="A0AAD6H042"/>
<sequence>METGGDSQVNMTSQSTGTSHTPNSQPIEPVANDEFPIVARLTQGLTECDWDQLQEKYTDAMDEHSRVEEELRVETARLLEIFTAWSQTTVQQDEKRALKRYKILSRDILTRDEYDFSQSHRFKTQVQHVQNSEVSVENKKKHYNDVVKAFQSALALLNEQMKA</sequence>
<evidence type="ECO:0000256" key="1">
    <source>
        <dbReference type="SAM" id="MobiDB-lite"/>
    </source>
</evidence>
<reference evidence="2 3" key="1">
    <citation type="journal article" date="2023" name="IMA Fungus">
        <title>Comparative genomic study of the Penicillium genus elucidates a diverse pangenome and 15 lateral gene transfer events.</title>
        <authorList>
            <person name="Petersen C."/>
            <person name="Sorensen T."/>
            <person name="Nielsen M.R."/>
            <person name="Sondergaard T.E."/>
            <person name="Sorensen J.L."/>
            <person name="Fitzpatrick D.A."/>
            <person name="Frisvad J.C."/>
            <person name="Nielsen K.L."/>
        </authorList>
    </citation>
    <scope>NUCLEOTIDE SEQUENCE [LARGE SCALE GENOMIC DNA]</scope>
    <source>
        <strain evidence="2 3">IBT 29057</strain>
    </source>
</reference>
<proteinExistence type="predicted"/>
<name>A0AAD6H042_9EURO</name>
<protein>
    <submittedName>
        <fullName evidence="2">Uncharacterized protein</fullName>
    </submittedName>
</protein>
<organism evidence="2 3">
    <name type="scientific">Penicillium hetheringtonii</name>
    <dbReference type="NCBI Taxonomy" id="911720"/>
    <lineage>
        <taxon>Eukaryota</taxon>
        <taxon>Fungi</taxon>
        <taxon>Dikarya</taxon>
        <taxon>Ascomycota</taxon>
        <taxon>Pezizomycotina</taxon>
        <taxon>Eurotiomycetes</taxon>
        <taxon>Eurotiomycetidae</taxon>
        <taxon>Eurotiales</taxon>
        <taxon>Aspergillaceae</taxon>
        <taxon>Penicillium</taxon>
    </lineage>
</organism>
<dbReference type="Proteomes" id="UP001216150">
    <property type="component" value="Unassembled WGS sequence"/>
</dbReference>
<gene>
    <name evidence="2" type="ORF">N7450_001204</name>
</gene>
<evidence type="ECO:0000313" key="2">
    <source>
        <dbReference type="EMBL" id="KAJ5600137.1"/>
    </source>
</evidence>
<feature type="compositionally biased region" description="Polar residues" evidence="1">
    <location>
        <begin position="1"/>
        <end position="26"/>
    </location>
</feature>
<feature type="region of interest" description="Disordered" evidence="1">
    <location>
        <begin position="1"/>
        <end position="33"/>
    </location>
</feature>